<dbReference type="AlphaFoldDB" id="A0A8D8Z3A4"/>
<evidence type="ECO:0000313" key="1">
    <source>
        <dbReference type="EMBL" id="CAG6740093.1"/>
    </source>
</evidence>
<accession>A0A8D8Z3A4</accession>
<sequence>MTVTPTILTAIWTLKEGSILRRTWTMKQIVESCQTTRNTLKQIMKLGLKMELLMIQIITLNQTVESSQTTTSTTLKQTMKSGWKTKVCMMKTTTVWPTKMPMTHSIAPALLWYKR</sequence>
<name>A0A8D8Z3A4_9HEMI</name>
<proteinExistence type="predicted"/>
<organism evidence="1">
    <name type="scientific">Cacopsylla melanoneura</name>
    <dbReference type="NCBI Taxonomy" id="428564"/>
    <lineage>
        <taxon>Eukaryota</taxon>
        <taxon>Metazoa</taxon>
        <taxon>Ecdysozoa</taxon>
        <taxon>Arthropoda</taxon>
        <taxon>Hexapoda</taxon>
        <taxon>Insecta</taxon>
        <taxon>Pterygota</taxon>
        <taxon>Neoptera</taxon>
        <taxon>Paraneoptera</taxon>
        <taxon>Hemiptera</taxon>
        <taxon>Sternorrhyncha</taxon>
        <taxon>Psylloidea</taxon>
        <taxon>Psyllidae</taxon>
        <taxon>Psyllinae</taxon>
        <taxon>Cacopsylla</taxon>
    </lineage>
</organism>
<protein>
    <submittedName>
        <fullName evidence="1">Uncharacterized protein</fullName>
    </submittedName>
</protein>
<reference evidence="1" key="1">
    <citation type="submission" date="2021-05" db="EMBL/GenBank/DDBJ databases">
        <authorList>
            <person name="Alioto T."/>
            <person name="Alioto T."/>
            <person name="Gomez Garrido J."/>
        </authorList>
    </citation>
    <scope>NUCLEOTIDE SEQUENCE</scope>
</reference>
<dbReference type="EMBL" id="HBUF01417128">
    <property type="protein sequence ID" value="CAG6740093.1"/>
    <property type="molecule type" value="Transcribed_RNA"/>
</dbReference>